<dbReference type="EMBL" id="CM042027">
    <property type="protein sequence ID" value="KAI3800441.1"/>
    <property type="molecule type" value="Genomic_DNA"/>
</dbReference>
<reference evidence="2" key="1">
    <citation type="journal article" date="2022" name="Mol. Ecol. Resour.">
        <title>The genomes of chicory, endive, great burdock and yacon provide insights into Asteraceae palaeo-polyploidization history and plant inulin production.</title>
        <authorList>
            <person name="Fan W."/>
            <person name="Wang S."/>
            <person name="Wang H."/>
            <person name="Wang A."/>
            <person name="Jiang F."/>
            <person name="Liu H."/>
            <person name="Zhao H."/>
            <person name="Xu D."/>
            <person name="Zhang Y."/>
        </authorList>
    </citation>
    <scope>NUCLEOTIDE SEQUENCE [LARGE SCALE GENOMIC DNA]</scope>
    <source>
        <strain evidence="2">cv. Yunnan</strain>
    </source>
</reference>
<protein>
    <submittedName>
        <fullName evidence="1">Uncharacterized protein</fullName>
    </submittedName>
</protein>
<dbReference type="Proteomes" id="UP001056120">
    <property type="component" value="Linkage Group LG10"/>
</dbReference>
<reference evidence="1 2" key="2">
    <citation type="journal article" date="2022" name="Mol. Ecol. Resour.">
        <title>The genomes of chicory, endive, great burdock and yacon provide insights into Asteraceae paleo-polyploidization history and plant inulin production.</title>
        <authorList>
            <person name="Fan W."/>
            <person name="Wang S."/>
            <person name="Wang H."/>
            <person name="Wang A."/>
            <person name="Jiang F."/>
            <person name="Liu H."/>
            <person name="Zhao H."/>
            <person name="Xu D."/>
            <person name="Zhang Y."/>
        </authorList>
    </citation>
    <scope>NUCLEOTIDE SEQUENCE [LARGE SCALE GENOMIC DNA]</scope>
    <source>
        <strain evidence="2">cv. Yunnan</strain>
        <tissue evidence="1">Leaves</tissue>
    </source>
</reference>
<gene>
    <name evidence="1" type="ORF">L1987_28532</name>
</gene>
<sequence>MPMPLPFEFEGKGVVVLDNQQHAGFVVPYANPVVHLQDLVNKKRRYINEPTSVLDNITTSPSPPASASTSTLSSSHGGADNSGVAALSSKWPPSENQETSTSNVGLLDLHHFQPPPPPPPPLEITAGNEKCGGMDDWENGDSGQDQVMLRWIMGDVEDPSMGLNKMLQATAAGVTGAPADFEFNGGFGVVDQGFTSLDSGNPVAGIGNLPTNPQNPPAPAMFNTHHHHHQNQIFSPLNDTQMLPFDIKPNLFNPHLLIPPQHQRYNPESIEYNPPMHKNQFPDPGPNPLQFLQKSPSTKKNTAITTINHHQQQQQQGIIDQLFKAADLIQSGTNPILAQGILARLNHQLSPIGKPFDRAAFYFKEALQLLTHSILNNINPQITPTASPFTLIFKIGAYKSFSEISPFLQFANFTCNQALLESLNGFDQIHVIDFDLGYGGQWASLMQELALRNDGVSYFKITAFVSPSTHDQLELALTRENLIHFASEINVGFDLEIVNIDVLASNSWSLPFHVTDNEAIAVNLPIHVFSNHQTQIPLLLRFVKSLSPKIVVSVDRGCDRTDLPFSNNVIHALQSYWNLLESLDAVNVNVDSLQKIERFLVQPAVEKIVLGRFLFPEKTPHWRNLFLSAGFSPLLFSNFTESQAECLLKRTPVREFHVEKRQSLLVLCWQRRELVSVSAWKC</sequence>
<name>A0ACB9HYY2_9ASTR</name>
<keyword evidence="2" id="KW-1185">Reference proteome</keyword>
<comment type="caution">
    <text evidence="1">The sequence shown here is derived from an EMBL/GenBank/DDBJ whole genome shotgun (WGS) entry which is preliminary data.</text>
</comment>
<accession>A0ACB9HYY2</accession>
<organism evidence="1 2">
    <name type="scientific">Smallanthus sonchifolius</name>
    <dbReference type="NCBI Taxonomy" id="185202"/>
    <lineage>
        <taxon>Eukaryota</taxon>
        <taxon>Viridiplantae</taxon>
        <taxon>Streptophyta</taxon>
        <taxon>Embryophyta</taxon>
        <taxon>Tracheophyta</taxon>
        <taxon>Spermatophyta</taxon>
        <taxon>Magnoliopsida</taxon>
        <taxon>eudicotyledons</taxon>
        <taxon>Gunneridae</taxon>
        <taxon>Pentapetalae</taxon>
        <taxon>asterids</taxon>
        <taxon>campanulids</taxon>
        <taxon>Asterales</taxon>
        <taxon>Asteraceae</taxon>
        <taxon>Asteroideae</taxon>
        <taxon>Heliantheae alliance</taxon>
        <taxon>Millerieae</taxon>
        <taxon>Smallanthus</taxon>
    </lineage>
</organism>
<evidence type="ECO:0000313" key="1">
    <source>
        <dbReference type="EMBL" id="KAI3800441.1"/>
    </source>
</evidence>
<proteinExistence type="predicted"/>
<evidence type="ECO:0000313" key="2">
    <source>
        <dbReference type="Proteomes" id="UP001056120"/>
    </source>
</evidence>